<proteinExistence type="predicted"/>
<evidence type="ECO:0000313" key="2">
    <source>
        <dbReference type="EMBL" id="KYG70600.1"/>
    </source>
</evidence>
<dbReference type="EMBL" id="LUKF01000001">
    <property type="protein sequence ID" value="KYG70600.1"/>
    <property type="molecule type" value="Genomic_DNA"/>
</dbReference>
<name>A0A150WVP6_BDEBC</name>
<dbReference type="AlphaFoldDB" id="A0A150WVP6"/>
<dbReference type="PROSITE" id="PS51257">
    <property type="entry name" value="PROKAR_LIPOPROTEIN"/>
    <property type="match status" value="1"/>
</dbReference>
<feature type="chain" id="PRO_5007573787" description="Lipoprotein" evidence="1">
    <location>
        <begin position="21"/>
        <end position="580"/>
    </location>
</feature>
<evidence type="ECO:0008006" key="4">
    <source>
        <dbReference type="Google" id="ProtNLM"/>
    </source>
</evidence>
<sequence length="580" mass="66328">MKFFSLILASVFVLISCTHFQTKVQPQASYDTLVPLQLNEERIPAAEEMNWWSANASQVEKATCRVKLPTATKDILDYYAKKPASPGYEGGHVYISGILLEDERPELVLALAKLLSPAREQTIEGAPKNFQEAFNVNPQCKKALCASQKIFGAAVGPQMMYLMEQFDVNTSRYSFKNADAFSSSEIADVIRVFELIRPEQIPFQSNKQLIKFKRGYTRAAYGSDGDTVLANASIELFDSWSRQSSIMRQYTLYHEVAHNYSDNHFSDYDRSNAWLALSNWKENSNGEFEAQKRKAQQGHPFVSRYGETNPFEDFAESVTAYRFNPTLLKRTSSSKYNLIKLLVFDGLEFTSNAACSQPTLKTQYQKQVDAGISFSREQKDAIKNSCRQSYYQSIVGRSPVSFFANCVDYEATQVWQKQNINKFPGLVPQSLYDEKLRISNLKFKGLKKELTQELAPEAADWILDVVKIYTYRMKPEMTNSEYCDVWAEIKNRVYPSINTQSEWRRNSYLIVRDYSPNEGAARGLCLDLVQGFTPRSKSTVSSIKSWVKEKALIESQEPLQERGITRETLLKYILDRTDLK</sequence>
<dbReference type="Proteomes" id="UP000075391">
    <property type="component" value="Unassembled WGS sequence"/>
</dbReference>
<organism evidence="2 3">
    <name type="scientific">Bdellovibrio bacteriovorus</name>
    <dbReference type="NCBI Taxonomy" id="959"/>
    <lineage>
        <taxon>Bacteria</taxon>
        <taxon>Pseudomonadati</taxon>
        <taxon>Bdellovibrionota</taxon>
        <taxon>Bdellovibrionia</taxon>
        <taxon>Bdellovibrionales</taxon>
        <taxon>Pseudobdellovibrionaceae</taxon>
        <taxon>Bdellovibrio</taxon>
    </lineage>
</organism>
<reference evidence="2 3" key="1">
    <citation type="submission" date="2016-03" db="EMBL/GenBank/DDBJ databases">
        <authorList>
            <person name="Ploux O."/>
        </authorList>
    </citation>
    <scope>NUCLEOTIDE SEQUENCE [LARGE SCALE GENOMIC DNA]</scope>
    <source>
        <strain evidence="2 3">BER2</strain>
    </source>
</reference>
<protein>
    <recommendedName>
        <fullName evidence="4">Lipoprotein</fullName>
    </recommendedName>
</protein>
<dbReference type="RefSeq" id="WP_063242375.1">
    <property type="nucleotide sequence ID" value="NZ_LUKF01000001.1"/>
</dbReference>
<comment type="caution">
    <text evidence="2">The sequence shown here is derived from an EMBL/GenBank/DDBJ whole genome shotgun (WGS) entry which is preliminary data.</text>
</comment>
<dbReference type="Gene3D" id="3.40.390.10">
    <property type="entry name" value="Collagenase (Catalytic Domain)"/>
    <property type="match status" value="1"/>
</dbReference>
<evidence type="ECO:0000256" key="1">
    <source>
        <dbReference type="SAM" id="SignalP"/>
    </source>
</evidence>
<evidence type="ECO:0000313" key="3">
    <source>
        <dbReference type="Proteomes" id="UP000075391"/>
    </source>
</evidence>
<gene>
    <name evidence="2" type="ORF">AZI85_01285</name>
</gene>
<dbReference type="GO" id="GO:0008237">
    <property type="term" value="F:metallopeptidase activity"/>
    <property type="evidence" value="ECO:0007669"/>
    <property type="project" value="InterPro"/>
</dbReference>
<accession>A0A150WVP6</accession>
<feature type="signal peptide" evidence="1">
    <location>
        <begin position="1"/>
        <end position="20"/>
    </location>
</feature>
<dbReference type="SUPFAM" id="SSF55486">
    <property type="entry name" value="Metalloproteases ('zincins'), catalytic domain"/>
    <property type="match status" value="1"/>
</dbReference>
<dbReference type="InterPro" id="IPR024079">
    <property type="entry name" value="MetalloPept_cat_dom_sf"/>
</dbReference>
<dbReference type="OrthoDB" id="5287598at2"/>
<keyword evidence="1" id="KW-0732">Signal</keyword>